<sequence length="73" mass="8040">MDLLGSSLRAGRTVDAMHVVYSIFLADPSPFPQDNAPHTAGWLRWFILGAVILVALLAWACLRGYRSHDSEGE</sequence>
<keyword evidence="1" id="KW-0812">Transmembrane</keyword>
<keyword evidence="1" id="KW-0472">Membrane</keyword>
<dbReference type="KEGG" id="cai:Caci_7261"/>
<dbReference type="InParanoid" id="C7Q8A2"/>
<keyword evidence="3" id="KW-1185">Reference proteome</keyword>
<gene>
    <name evidence="2" type="ordered locus">Caci_7261</name>
</gene>
<keyword evidence="1" id="KW-1133">Transmembrane helix</keyword>
<evidence type="ECO:0000313" key="3">
    <source>
        <dbReference type="Proteomes" id="UP000000851"/>
    </source>
</evidence>
<organism evidence="2 3">
    <name type="scientific">Catenulispora acidiphila (strain DSM 44928 / JCM 14897 / NBRC 102108 / NRRL B-24433 / ID139908)</name>
    <dbReference type="NCBI Taxonomy" id="479433"/>
    <lineage>
        <taxon>Bacteria</taxon>
        <taxon>Bacillati</taxon>
        <taxon>Actinomycetota</taxon>
        <taxon>Actinomycetes</taxon>
        <taxon>Catenulisporales</taxon>
        <taxon>Catenulisporaceae</taxon>
        <taxon>Catenulispora</taxon>
    </lineage>
</organism>
<dbReference type="STRING" id="479433.Caci_7261"/>
<dbReference type="EMBL" id="CP001700">
    <property type="protein sequence ID" value="ACU76090.1"/>
    <property type="molecule type" value="Genomic_DNA"/>
</dbReference>
<name>C7Q8A2_CATAD</name>
<evidence type="ECO:0000256" key="1">
    <source>
        <dbReference type="SAM" id="Phobius"/>
    </source>
</evidence>
<evidence type="ECO:0000313" key="2">
    <source>
        <dbReference type="EMBL" id="ACU76090.1"/>
    </source>
</evidence>
<proteinExistence type="predicted"/>
<dbReference type="HOGENOM" id="CLU_2697841_0_0_11"/>
<feature type="transmembrane region" description="Helical" evidence="1">
    <location>
        <begin position="42"/>
        <end position="62"/>
    </location>
</feature>
<dbReference type="Proteomes" id="UP000000851">
    <property type="component" value="Chromosome"/>
</dbReference>
<dbReference type="AlphaFoldDB" id="C7Q8A2"/>
<reference evidence="2 3" key="1">
    <citation type="journal article" date="2009" name="Stand. Genomic Sci.">
        <title>Complete genome sequence of Catenulispora acidiphila type strain (ID 139908).</title>
        <authorList>
            <person name="Copeland A."/>
            <person name="Lapidus A."/>
            <person name="Glavina Del Rio T."/>
            <person name="Nolan M."/>
            <person name="Lucas S."/>
            <person name="Chen F."/>
            <person name="Tice H."/>
            <person name="Cheng J.F."/>
            <person name="Bruce D."/>
            <person name="Goodwin L."/>
            <person name="Pitluck S."/>
            <person name="Mikhailova N."/>
            <person name="Pati A."/>
            <person name="Ivanova N."/>
            <person name="Mavromatis K."/>
            <person name="Chen A."/>
            <person name="Palaniappan K."/>
            <person name="Chain P."/>
            <person name="Land M."/>
            <person name="Hauser L."/>
            <person name="Chang Y.J."/>
            <person name="Jeffries C.D."/>
            <person name="Chertkov O."/>
            <person name="Brettin T."/>
            <person name="Detter J.C."/>
            <person name="Han C."/>
            <person name="Ali Z."/>
            <person name="Tindall B.J."/>
            <person name="Goker M."/>
            <person name="Bristow J."/>
            <person name="Eisen J.A."/>
            <person name="Markowitz V."/>
            <person name="Hugenholtz P."/>
            <person name="Kyrpides N.C."/>
            <person name="Klenk H.P."/>
        </authorList>
    </citation>
    <scope>NUCLEOTIDE SEQUENCE [LARGE SCALE GENOMIC DNA]</scope>
    <source>
        <strain evidence="3">DSM 44928 / JCM 14897 / NBRC 102108 / NRRL B-24433 / ID139908</strain>
    </source>
</reference>
<accession>C7Q8A2</accession>
<protein>
    <submittedName>
        <fullName evidence="2">Uncharacterized protein</fullName>
    </submittedName>
</protein>